<sequence>MCIFALALEATEDFPFVLVFNRDEFFGRPTSPVAIQDDGLLCAVDGERGGTWMGLNTRTGRFAALTNVRCQPVSGGASRGQLVRRVLHEDQSPLASAEFTSFNLLHCVLSPHGARELRLSANTPEDLGGGGAFRTTTRAVECGGGRRVLVKSNDASGKLVSDDGDGGERWPKAHWLQAEVMRVLTAHGSIPAGRAGAEALLQLLEPVMSARSLPPREAEAAATYRATWSHLSDDAEAALQRAPFIEPLMLHLTNSGGGRYGTVSQTAVFVSTSDCCVYYAYRSLHDDAAPGPWDWHKVPLRQQ</sequence>
<reference evidence="1 2" key="1">
    <citation type="journal article" date="2024" name="Science">
        <title>Giant polyketide synthase enzymes in the biosynthesis of giant marine polyether toxins.</title>
        <authorList>
            <person name="Fallon T.R."/>
            <person name="Shende V.V."/>
            <person name="Wierzbicki I.H."/>
            <person name="Pendleton A.L."/>
            <person name="Watervoot N.F."/>
            <person name="Auber R.P."/>
            <person name="Gonzalez D.J."/>
            <person name="Wisecaver J.H."/>
            <person name="Moore B.S."/>
        </authorList>
    </citation>
    <scope>NUCLEOTIDE SEQUENCE [LARGE SCALE GENOMIC DNA]</scope>
    <source>
        <strain evidence="1 2">12B1</strain>
    </source>
</reference>
<dbReference type="PANTHER" id="PTHR17985">
    <property type="entry name" value="SER/THR-RICH PROTEIN T10 IN DGCR REGION"/>
    <property type="match status" value="1"/>
</dbReference>
<evidence type="ECO:0000313" key="2">
    <source>
        <dbReference type="Proteomes" id="UP001515480"/>
    </source>
</evidence>
<accession>A0AB34JXD6</accession>
<dbReference type="InterPro" id="IPR008551">
    <property type="entry name" value="TANGO2"/>
</dbReference>
<name>A0AB34JXD6_PRYPA</name>
<dbReference type="PANTHER" id="PTHR17985:SF8">
    <property type="entry name" value="TRANSPORT AND GOLGI ORGANIZATION PROTEIN 2 HOMOLOG"/>
    <property type="match status" value="1"/>
</dbReference>
<organism evidence="1 2">
    <name type="scientific">Prymnesium parvum</name>
    <name type="common">Toxic golden alga</name>
    <dbReference type="NCBI Taxonomy" id="97485"/>
    <lineage>
        <taxon>Eukaryota</taxon>
        <taxon>Haptista</taxon>
        <taxon>Haptophyta</taxon>
        <taxon>Prymnesiophyceae</taxon>
        <taxon>Prymnesiales</taxon>
        <taxon>Prymnesiaceae</taxon>
        <taxon>Prymnesium</taxon>
    </lineage>
</organism>
<dbReference type="Proteomes" id="UP001515480">
    <property type="component" value="Unassembled WGS sequence"/>
</dbReference>
<comment type="caution">
    <text evidence="1">The sequence shown here is derived from an EMBL/GenBank/DDBJ whole genome shotgun (WGS) entry which is preliminary data.</text>
</comment>
<dbReference type="AlphaFoldDB" id="A0AB34JXD6"/>
<protein>
    <submittedName>
        <fullName evidence="1">Uncharacterized protein</fullName>
    </submittedName>
</protein>
<keyword evidence="2" id="KW-1185">Reference proteome</keyword>
<evidence type="ECO:0000313" key="1">
    <source>
        <dbReference type="EMBL" id="KAL1526590.1"/>
    </source>
</evidence>
<proteinExistence type="predicted"/>
<gene>
    <name evidence="1" type="ORF">AB1Y20_015295</name>
</gene>
<dbReference type="Pfam" id="PF05742">
    <property type="entry name" value="TANGO2"/>
    <property type="match status" value="1"/>
</dbReference>
<dbReference type="EMBL" id="JBGBPQ010000003">
    <property type="protein sequence ID" value="KAL1526590.1"/>
    <property type="molecule type" value="Genomic_DNA"/>
</dbReference>